<dbReference type="SUPFAM" id="SSF51556">
    <property type="entry name" value="Metallo-dependent hydrolases"/>
    <property type="match status" value="1"/>
</dbReference>
<keyword evidence="3" id="KW-1185">Reference proteome</keyword>
<proteinExistence type="predicted"/>
<dbReference type="Gene3D" id="3.20.20.140">
    <property type="entry name" value="Metal-dependent hydrolases"/>
    <property type="match status" value="1"/>
</dbReference>
<protein>
    <submittedName>
        <fullName evidence="2">Amidohydrolase</fullName>
    </submittedName>
</protein>
<accession>A0A6F8YUW4</accession>
<dbReference type="InterPro" id="IPR052358">
    <property type="entry name" value="Aro_Compnd_Degr_Hydrolases"/>
</dbReference>
<sequence>MTGYRITDAQVHVWKESTPERPWPPAEIPPQRVPPLGVPELTGRMAGAGVHRCLLVPPTWEGSRNDYVLEAAAARPDRFGALCRVAAHDPADVERLAGWRQRRGMLGVRLSVNRGDTRRQLDRALRSGFFATMERYGVPLSLYAPRLHAEIRDLAESFPALRITVDHLAVDSDGTPLRAAVEPLLPLAKLANVAVKASALPCFVREPYPFPSITDTVYALVDAFGAERVFWGSDLSRLPCSYRELVDVFTGHLPRLDERERRLVLGEALATWLDWPDHP</sequence>
<dbReference type="Proteomes" id="UP000503011">
    <property type="component" value="Chromosome"/>
</dbReference>
<dbReference type="AlphaFoldDB" id="A0A6F8YUW4"/>
<keyword evidence="2" id="KW-0378">Hydrolase</keyword>
<feature type="domain" description="Amidohydrolase-related" evidence="1">
    <location>
        <begin position="8"/>
        <end position="267"/>
    </location>
</feature>
<evidence type="ECO:0000313" key="3">
    <source>
        <dbReference type="Proteomes" id="UP000503011"/>
    </source>
</evidence>
<dbReference type="KEGG" id="psuu:Psuf_071590"/>
<dbReference type="RefSeq" id="WP_173161889.1">
    <property type="nucleotide sequence ID" value="NZ_AP022871.1"/>
</dbReference>
<dbReference type="EMBL" id="AP022871">
    <property type="protein sequence ID" value="BCB89846.1"/>
    <property type="molecule type" value="Genomic_DNA"/>
</dbReference>
<dbReference type="Pfam" id="PF04909">
    <property type="entry name" value="Amidohydro_2"/>
    <property type="match status" value="1"/>
</dbReference>
<dbReference type="InterPro" id="IPR032466">
    <property type="entry name" value="Metal_Hydrolase"/>
</dbReference>
<name>A0A6F8YUW4_9ACTN</name>
<organism evidence="2 3">
    <name type="scientific">Phytohabitans suffuscus</name>
    <dbReference type="NCBI Taxonomy" id="624315"/>
    <lineage>
        <taxon>Bacteria</taxon>
        <taxon>Bacillati</taxon>
        <taxon>Actinomycetota</taxon>
        <taxon>Actinomycetes</taxon>
        <taxon>Micromonosporales</taxon>
        <taxon>Micromonosporaceae</taxon>
    </lineage>
</organism>
<evidence type="ECO:0000313" key="2">
    <source>
        <dbReference type="EMBL" id="BCB89846.1"/>
    </source>
</evidence>
<dbReference type="GO" id="GO:0016787">
    <property type="term" value="F:hydrolase activity"/>
    <property type="evidence" value="ECO:0007669"/>
    <property type="project" value="UniProtKB-KW"/>
</dbReference>
<dbReference type="PANTHER" id="PTHR35563">
    <property type="entry name" value="BARREL METAL-DEPENDENT HYDROLASE, PUTATIVE (AFU_ORTHOLOGUE AFUA_1G16240)-RELATED"/>
    <property type="match status" value="1"/>
</dbReference>
<dbReference type="InterPro" id="IPR006680">
    <property type="entry name" value="Amidohydro-rel"/>
</dbReference>
<evidence type="ECO:0000259" key="1">
    <source>
        <dbReference type="Pfam" id="PF04909"/>
    </source>
</evidence>
<reference evidence="2 3" key="1">
    <citation type="submission" date="2020-03" db="EMBL/GenBank/DDBJ databases">
        <title>Whole genome shotgun sequence of Phytohabitans suffuscus NBRC 105367.</title>
        <authorList>
            <person name="Komaki H."/>
            <person name="Tamura T."/>
        </authorList>
    </citation>
    <scope>NUCLEOTIDE SEQUENCE [LARGE SCALE GENOMIC DNA]</scope>
    <source>
        <strain evidence="2 3">NBRC 105367</strain>
    </source>
</reference>
<dbReference type="PANTHER" id="PTHR35563:SF2">
    <property type="entry name" value="BARREL METAL-DEPENDENT HYDROLASE, PUTATIVE (AFU_ORTHOLOGUE AFUA_1G16240)-RELATED"/>
    <property type="match status" value="1"/>
</dbReference>
<reference evidence="2 3" key="2">
    <citation type="submission" date="2020-03" db="EMBL/GenBank/DDBJ databases">
        <authorList>
            <person name="Ichikawa N."/>
            <person name="Kimura A."/>
            <person name="Kitahashi Y."/>
            <person name="Uohara A."/>
        </authorList>
    </citation>
    <scope>NUCLEOTIDE SEQUENCE [LARGE SCALE GENOMIC DNA]</scope>
    <source>
        <strain evidence="2 3">NBRC 105367</strain>
    </source>
</reference>
<gene>
    <name evidence="2" type="ORF">Psuf_071590</name>
</gene>